<dbReference type="GO" id="GO:0016757">
    <property type="term" value="F:glycosyltransferase activity"/>
    <property type="evidence" value="ECO:0007669"/>
    <property type="project" value="TreeGrafter"/>
</dbReference>
<dbReference type="Proteomes" id="UP000651050">
    <property type="component" value="Unassembled WGS sequence"/>
</dbReference>
<protein>
    <submittedName>
        <fullName evidence="1">Glycosyltransferase family 4 protein</fullName>
    </submittedName>
</protein>
<dbReference type="PANTHER" id="PTHR12526:SF638">
    <property type="entry name" value="SPORE COAT PROTEIN SA"/>
    <property type="match status" value="1"/>
</dbReference>
<dbReference type="AlphaFoldDB" id="A0A931MHH3"/>
<dbReference type="RefSeq" id="WP_196986887.1">
    <property type="nucleotide sequence ID" value="NZ_JADWYS010000001.1"/>
</dbReference>
<accession>A0A931MHH3</accession>
<sequence>MPRLLVLSQTHNHWGGIEAWMSEVLPFLQEGGWDIHYGLALGRRHNDPEQFVAHHPYMRQVHLMDGRAATPSARQAAVGRLVRQVAPDAVMPLAIGDALPALVAERARGGKARLLCAVHSLHTGTLADLVGYRHVIDTVVVVSGLQHRWLAASQAFAPERVRWVRNGVPVAAHPRAPRAGPLRVGYVGRIENSIKRSGDVAAVLRACVREGTPIAMTVAGDGPDRAATEAAVRAIEPRPPTRFLGFQERAVLYREVYPQLDALVLASVTEGSPLALIEAMQNGVVPVVSEYFGFAAEGLLRPGHNCLSFPVGDVALAASHLDRLSRDPALLAGLSARARESVAGRYDRSTMLQGWRDAFAALSTLPPLAPAAVPPRVAYGRLDRWGVPAALANWLRRHGGAPQGAADGFDEWPGSVYGDGGLPVSIDNSLRAIEAECAGRLAGNDRAFA</sequence>
<proteinExistence type="predicted"/>
<dbReference type="Pfam" id="PF13692">
    <property type="entry name" value="Glyco_trans_1_4"/>
    <property type="match status" value="1"/>
</dbReference>
<dbReference type="PANTHER" id="PTHR12526">
    <property type="entry name" value="GLYCOSYLTRANSFERASE"/>
    <property type="match status" value="1"/>
</dbReference>
<keyword evidence="2" id="KW-1185">Reference proteome</keyword>
<reference evidence="1" key="1">
    <citation type="submission" date="2020-11" db="EMBL/GenBank/DDBJ databases">
        <title>Bacterial whole genome sequence for Caenimonas sp. DR4.4.</title>
        <authorList>
            <person name="Le V."/>
            <person name="Ko S.-R."/>
            <person name="Ahn C.-Y."/>
            <person name="Oh H.-M."/>
        </authorList>
    </citation>
    <scope>NUCLEOTIDE SEQUENCE</scope>
    <source>
        <strain evidence="1">DR4.4</strain>
    </source>
</reference>
<organism evidence="1 2">
    <name type="scientific">Caenimonas aquaedulcis</name>
    <dbReference type="NCBI Taxonomy" id="2793270"/>
    <lineage>
        <taxon>Bacteria</taxon>
        <taxon>Pseudomonadati</taxon>
        <taxon>Pseudomonadota</taxon>
        <taxon>Betaproteobacteria</taxon>
        <taxon>Burkholderiales</taxon>
        <taxon>Comamonadaceae</taxon>
        <taxon>Caenimonas</taxon>
    </lineage>
</organism>
<dbReference type="CDD" id="cd03801">
    <property type="entry name" value="GT4_PimA-like"/>
    <property type="match status" value="1"/>
</dbReference>
<dbReference type="SUPFAM" id="SSF53756">
    <property type="entry name" value="UDP-Glycosyltransferase/glycogen phosphorylase"/>
    <property type="match status" value="1"/>
</dbReference>
<name>A0A931MHH3_9BURK</name>
<comment type="caution">
    <text evidence="1">The sequence shown here is derived from an EMBL/GenBank/DDBJ whole genome shotgun (WGS) entry which is preliminary data.</text>
</comment>
<gene>
    <name evidence="1" type="ORF">I5803_13630</name>
</gene>
<evidence type="ECO:0000313" key="2">
    <source>
        <dbReference type="Proteomes" id="UP000651050"/>
    </source>
</evidence>
<dbReference type="EMBL" id="JADWYS010000001">
    <property type="protein sequence ID" value="MBG9389071.1"/>
    <property type="molecule type" value="Genomic_DNA"/>
</dbReference>
<evidence type="ECO:0000313" key="1">
    <source>
        <dbReference type="EMBL" id="MBG9389071.1"/>
    </source>
</evidence>
<dbReference type="Gene3D" id="3.40.50.2000">
    <property type="entry name" value="Glycogen Phosphorylase B"/>
    <property type="match status" value="2"/>
</dbReference>